<organism evidence="3 4">
    <name type="scientific">Candidatus Cyrtobacter comes</name>
    <dbReference type="NCBI Taxonomy" id="675776"/>
    <lineage>
        <taxon>Bacteria</taxon>
        <taxon>Pseudomonadati</taxon>
        <taxon>Pseudomonadota</taxon>
        <taxon>Alphaproteobacteria</taxon>
        <taxon>Rickettsiales</taxon>
        <taxon>Candidatus Midichloriaceae</taxon>
        <taxon>Candidatus Cyrtobacter</taxon>
    </lineage>
</organism>
<evidence type="ECO:0000256" key="1">
    <source>
        <dbReference type="NCBIfam" id="TIGR00697"/>
    </source>
</evidence>
<evidence type="ECO:0000313" key="4">
    <source>
        <dbReference type="Proteomes" id="UP001293791"/>
    </source>
</evidence>
<feature type="transmembrane region" description="Helical" evidence="2">
    <location>
        <begin position="51"/>
        <end position="69"/>
    </location>
</feature>
<accession>A0ABU5L8M6</accession>
<dbReference type="Proteomes" id="UP001293791">
    <property type="component" value="Unassembled WGS sequence"/>
</dbReference>
<keyword evidence="2" id="KW-0472">Membrane</keyword>
<proteinExistence type="predicted"/>
<evidence type="ECO:0000313" key="3">
    <source>
        <dbReference type="EMBL" id="MDZ5762473.1"/>
    </source>
</evidence>
<feature type="transmembrane region" description="Helical" evidence="2">
    <location>
        <begin position="20"/>
        <end position="39"/>
    </location>
</feature>
<dbReference type="PANTHER" id="PTHR34300:SF2">
    <property type="entry name" value="QUEUOSINE PRECURSOR TRANSPORTER-RELATED"/>
    <property type="match status" value="1"/>
</dbReference>
<feature type="transmembrane region" description="Helical" evidence="2">
    <location>
        <begin position="89"/>
        <end position="115"/>
    </location>
</feature>
<dbReference type="PANTHER" id="PTHR34300">
    <property type="entry name" value="QUEUOSINE PRECURSOR TRANSPORTER-RELATED"/>
    <property type="match status" value="1"/>
</dbReference>
<keyword evidence="4" id="KW-1185">Reference proteome</keyword>
<keyword evidence="2" id="KW-1133">Transmembrane helix</keyword>
<feature type="transmembrane region" description="Helical" evidence="2">
    <location>
        <begin position="168"/>
        <end position="189"/>
    </location>
</feature>
<keyword evidence="2" id="KW-0812">Transmembrane</keyword>
<dbReference type="Pfam" id="PF02592">
    <property type="entry name" value="Vut_1"/>
    <property type="match status" value="1"/>
</dbReference>
<sequence>MLGNLIYQKFVSLQLPFYKFELSVGAVLYPLTFLITDLITEFYGKERAQFCIRFAMVINILVAIIIAFMDYLPATEWSKINDETFHNVFGYYGVAFAGSIIACYTSQAIDVRLYLLIHSLTKGKYLWLRNNGSTSISLLIDTTVVIGFMTIFGIFPVEQMWTLIVNSYSWKLFFTICSTPLFYISVSFIKYFSNFNKVRASNSRQFTTPI</sequence>
<evidence type="ECO:0000256" key="2">
    <source>
        <dbReference type="SAM" id="Phobius"/>
    </source>
</evidence>
<feature type="transmembrane region" description="Helical" evidence="2">
    <location>
        <begin position="136"/>
        <end position="156"/>
    </location>
</feature>
<name>A0ABU5L8M6_9RICK</name>
<dbReference type="EMBL" id="JARGYT010000053">
    <property type="protein sequence ID" value="MDZ5762473.1"/>
    <property type="molecule type" value="Genomic_DNA"/>
</dbReference>
<gene>
    <name evidence="3" type="ORF">Cyrtocomes_00857</name>
</gene>
<dbReference type="InterPro" id="IPR003744">
    <property type="entry name" value="YhhQ"/>
</dbReference>
<reference evidence="3 4" key="1">
    <citation type="submission" date="2023-02" db="EMBL/GenBank/DDBJ databases">
        <title>Host association and intracellularity evolved multiple times independently in the Rickettsiales.</title>
        <authorList>
            <person name="Castelli M."/>
            <person name="Nardi T."/>
            <person name="Gammuto L."/>
            <person name="Bellinzona G."/>
            <person name="Sabaneyeva E."/>
            <person name="Potekhin A."/>
            <person name="Serra V."/>
            <person name="Petroni G."/>
            <person name="Sassera D."/>
        </authorList>
    </citation>
    <scope>NUCLEOTIDE SEQUENCE [LARGE SCALE GENOMIC DNA]</scope>
    <source>
        <strain evidence="3 4">BOD18</strain>
    </source>
</reference>
<dbReference type="NCBIfam" id="TIGR00697">
    <property type="entry name" value="queuosine precursor transporter"/>
    <property type="match status" value="1"/>
</dbReference>
<protein>
    <recommendedName>
        <fullName evidence="1">Queuosine precursor transporter</fullName>
    </recommendedName>
</protein>
<comment type="caution">
    <text evidence="3">The sequence shown here is derived from an EMBL/GenBank/DDBJ whole genome shotgun (WGS) entry which is preliminary data.</text>
</comment>